<dbReference type="AlphaFoldDB" id="A0AA35VV22"/>
<gene>
    <name evidence="2" type="ORF">LSALG_LOCUS9018</name>
</gene>
<proteinExistence type="predicted"/>
<feature type="compositionally biased region" description="Acidic residues" evidence="1">
    <location>
        <begin position="193"/>
        <end position="208"/>
    </location>
</feature>
<dbReference type="EMBL" id="OX465077">
    <property type="protein sequence ID" value="CAI9268602.1"/>
    <property type="molecule type" value="Genomic_DNA"/>
</dbReference>
<accession>A0AA35VV22</accession>
<sequence length="221" mass="25172">MADESKYKLVGKCEPNQGYNLSLQKLNLDFVCEVCGELLTLLLTWGGSQEAENQSNCHCQTLKISANRSPRNNHDDTVAIVSVLGKFKIKQNKLTGKDAEWLAVSSTDGKRFTFNLDEKLKVDRAMKVMEEINIEPMDSTGMQLKRKHAEIQPTDAEDDDEPRSASPVMYSKKSKYRKLDDYDTSNYNHSEADEYESDQEGYDMDDNCTYDPRDDFVKPNA</sequence>
<feature type="compositionally biased region" description="Basic and acidic residues" evidence="1">
    <location>
        <begin position="211"/>
        <end position="221"/>
    </location>
</feature>
<name>A0AA35VV22_LACSI</name>
<evidence type="ECO:0000256" key="1">
    <source>
        <dbReference type="SAM" id="MobiDB-lite"/>
    </source>
</evidence>
<dbReference type="Proteomes" id="UP001177003">
    <property type="component" value="Chromosome 1"/>
</dbReference>
<reference evidence="2" key="1">
    <citation type="submission" date="2023-04" db="EMBL/GenBank/DDBJ databases">
        <authorList>
            <person name="Vijverberg K."/>
            <person name="Xiong W."/>
            <person name="Schranz E."/>
        </authorList>
    </citation>
    <scope>NUCLEOTIDE SEQUENCE</scope>
</reference>
<organism evidence="2 3">
    <name type="scientific">Lactuca saligna</name>
    <name type="common">Willowleaf lettuce</name>
    <dbReference type="NCBI Taxonomy" id="75948"/>
    <lineage>
        <taxon>Eukaryota</taxon>
        <taxon>Viridiplantae</taxon>
        <taxon>Streptophyta</taxon>
        <taxon>Embryophyta</taxon>
        <taxon>Tracheophyta</taxon>
        <taxon>Spermatophyta</taxon>
        <taxon>Magnoliopsida</taxon>
        <taxon>eudicotyledons</taxon>
        <taxon>Gunneridae</taxon>
        <taxon>Pentapetalae</taxon>
        <taxon>asterids</taxon>
        <taxon>campanulids</taxon>
        <taxon>Asterales</taxon>
        <taxon>Asteraceae</taxon>
        <taxon>Cichorioideae</taxon>
        <taxon>Cichorieae</taxon>
        <taxon>Lactucinae</taxon>
        <taxon>Lactuca</taxon>
    </lineage>
</organism>
<feature type="region of interest" description="Disordered" evidence="1">
    <location>
        <begin position="133"/>
        <end position="221"/>
    </location>
</feature>
<evidence type="ECO:0000313" key="3">
    <source>
        <dbReference type="Proteomes" id="UP001177003"/>
    </source>
</evidence>
<protein>
    <submittedName>
        <fullName evidence="2">Uncharacterized protein</fullName>
    </submittedName>
</protein>
<keyword evidence="3" id="KW-1185">Reference proteome</keyword>
<evidence type="ECO:0000313" key="2">
    <source>
        <dbReference type="EMBL" id="CAI9268602.1"/>
    </source>
</evidence>